<dbReference type="EnsemblPlants" id="KQK96748">
    <property type="protein sequence ID" value="KQK96748"/>
    <property type="gene ID" value="SETIT_013009mg"/>
</dbReference>
<proteinExistence type="predicted"/>
<dbReference type="HOGENOM" id="CLU_2927036_0_0_1"/>
<dbReference type="Gramene" id="KQK96748">
    <property type="protein sequence ID" value="KQK96748"/>
    <property type="gene ID" value="SETIT_013009mg"/>
</dbReference>
<dbReference type="InParanoid" id="K3YFJ1"/>
<evidence type="ECO:0000313" key="2">
    <source>
        <dbReference type="Proteomes" id="UP000004995"/>
    </source>
</evidence>
<name>K3YFJ1_SETIT</name>
<keyword evidence="2" id="KW-1185">Reference proteome</keyword>
<dbReference type="AlphaFoldDB" id="K3YFJ1"/>
<evidence type="ECO:0000313" key="1">
    <source>
        <dbReference type="EnsemblPlants" id="KQK96748"/>
    </source>
</evidence>
<sequence>MLVAVTWYASRFVLASSWRSSAVQFARLAFPLLPPSSSSDHLSFRLFGSCPRTNEPRAPLS</sequence>
<dbReference type="EMBL" id="AGNK02004250">
    <property type="status" value="NOT_ANNOTATED_CDS"/>
    <property type="molecule type" value="Genomic_DNA"/>
</dbReference>
<reference evidence="1" key="2">
    <citation type="submission" date="2018-08" db="UniProtKB">
        <authorList>
            <consortium name="EnsemblPlants"/>
        </authorList>
    </citation>
    <scope>IDENTIFICATION</scope>
    <source>
        <strain evidence="1">Yugu1</strain>
    </source>
</reference>
<accession>K3YFJ1</accession>
<organism evidence="1 2">
    <name type="scientific">Setaria italica</name>
    <name type="common">Foxtail millet</name>
    <name type="synonym">Panicum italicum</name>
    <dbReference type="NCBI Taxonomy" id="4555"/>
    <lineage>
        <taxon>Eukaryota</taxon>
        <taxon>Viridiplantae</taxon>
        <taxon>Streptophyta</taxon>
        <taxon>Embryophyta</taxon>
        <taxon>Tracheophyta</taxon>
        <taxon>Spermatophyta</taxon>
        <taxon>Magnoliopsida</taxon>
        <taxon>Liliopsida</taxon>
        <taxon>Poales</taxon>
        <taxon>Poaceae</taxon>
        <taxon>PACMAD clade</taxon>
        <taxon>Panicoideae</taxon>
        <taxon>Panicodae</taxon>
        <taxon>Paniceae</taxon>
        <taxon>Cenchrinae</taxon>
        <taxon>Setaria</taxon>
    </lineage>
</organism>
<protein>
    <submittedName>
        <fullName evidence="1">Uncharacterized protein</fullName>
    </submittedName>
</protein>
<dbReference type="Proteomes" id="UP000004995">
    <property type="component" value="Unassembled WGS sequence"/>
</dbReference>
<reference evidence="2" key="1">
    <citation type="journal article" date="2012" name="Nat. Biotechnol.">
        <title>Reference genome sequence of the model plant Setaria.</title>
        <authorList>
            <person name="Bennetzen J.L."/>
            <person name="Schmutz J."/>
            <person name="Wang H."/>
            <person name="Percifield R."/>
            <person name="Hawkins J."/>
            <person name="Pontaroli A.C."/>
            <person name="Estep M."/>
            <person name="Feng L."/>
            <person name="Vaughn J.N."/>
            <person name="Grimwood J."/>
            <person name="Jenkins J."/>
            <person name="Barry K."/>
            <person name="Lindquist E."/>
            <person name="Hellsten U."/>
            <person name="Deshpande S."/>
            <person name="Wang X."/>
            <person name="Wu X."/>
            <person name="Mitros T."/>
            <person name="Triplett J."/>
            <person name="Yang X."/>
            <person name="Ye C.Y."/>
            <person name="Mauro-Herrera M."/>
            <person name="Wang L."/>
            <person name="Li P."/>
            <person name="Sharma M."/>
            <person name="Sharma R."/>
            <person name="Ronald P.C."/>
            <person name="Panaud O."/>
            <person name="Kellogg E.A."/>
            <person name="Brutnell T.P."/>
            <person name="Doust A.N."/>
            <person name="Tuskan G.A."/>
            <person name="Rokhsar D."/>
            <person name="Devos K.M."/>
        </authorList>
    </citation>
    <scope>NUCLEOTIDE SEQUENCE [LARGE SCALE GENOMIC DNA]</scope>
    <source>
        <strain evidence="2">cv. Yugu1</strain>
    </source>
</reference>